<evidence type="ECO:0000313" key="3">
    <source>
        <dbReference type="Proteomes" id="UP000009319"/>
    </source>
</evidence>
<evidence type="ECO:0008006" key="4">
    <source>
        <dbReference type="Google" id="ProtNLM"/>
    </source>
</evidence>
<keyword evidence="3" id="KW-1185">Reference proteome</keyword>
<dbReference type="HOGENOM" id="CLU_159935_0_0_5"/>
<reference evidence="2 3" key="1">
    <citation type="journal article" date="2013" name="Genome Announc.">
        <title>Draft Genome Sequence of Rhizobium mesoamericanum STM3625, a Nitrogen-Fixing Symbiont of Mimosa pudica Isolated in French Guiana (South America).</title>
        <authorList>
            <person name="Moulin L."/>
            <person name="Mornico D."/>
            <person name="Melkonian R."/>
            <person name="Klonowska A."/>
        </authorList>
    </citation>
    <scope>NUCLEOTIDE SEQUENCE [LARGE SCALE GENOMIC DNA]</scope>
    <source>
        <strain evidence="2 3">STM3625</strain>
    </source>
</reference>
<dbReference type="eggNOG" id="COG4461">
    <property type="taxonomic scope" value="Bacteria"/>
</dbReference>
<name>K0PFA1_9HYPH</name>
<dbReference type="AlphaFoldDB" id="K0PFA1"/>
<dbReference type="PANTHER" id="PTHR37549">
    <property type="entry name" value="LIPOPROTEIN LPRI"/>
    <property type="match status" value="1"/>
</dbReference>
<accession>K0PFA1</accession>
<evidence type="ECO:0000256" key="1">
    <source>
        <dbReference type="SAM" id="SignalP"/>
    </source>
</evidence>
<dbReference type="PANTHER" id="PTHR37549:SF1">
    <property type="entry name" value="LIPOPROTEIN LPRI"/>
    <property type="match status" value="1"/>
</dbReference>
<gene>
    <name evidence="2" type="ORF">BN77_2339</name>
</gene>
<evidence type="ECO:0000313" key="2">
    <source>
        <dbReference type="EMBL" id="CCM75176.1"/>
    </source>
</evidence>
<comment type="caution">
    <text evidence="2">The sequence shown here is derived from an EMBL/GenBank/DDBJ whole genome shotgun (WGS) entry which is preliminary data.</text>
</comment>
<dbReference type="Proteomes" id="UP000009319">
    <property type="component" value="Unassembled WGS sequence"/>
</dbReference>
<dbReference type="STRING" id="1211777.BN77_2339"/>
<dbReference type="InterPro" id="IPR017160">
    <property type="entry name" value="UCP037256"/>
</dbReference>
<keyword evidence="1" id="KW-0732">Signal</keyword>
<dbReference type="EMBL" id="CANI01000011">
    <property type="protein sequence ID" value="CCM75176.1"/>
    <property type="molecule type" value="Genomic_DNA"/>
</dbReference>
<dbReference type="PIRSF" id="PIRSF037256">
    <property type="entry name" value="UCP037256"/>
    <property type="match status" value="1"/>
</dbReference>
<protein>
    <recommendedName>
        <fullName evidence="4">Lysozyme inhibitor LprI N-terminal domain-containing protein</fullName>
    </recommendedName>
</protein>
<organism evidence="2 3">
    <name type="scientific">Rhizobium mesoamericanum STM3625</name>
    <dbReference type="NCBI Taxonomy" id="1211777"/>
    <lineage>
        <taxon>Bacteria</taxon>
        <taxon>Pseudomonadati</taxon>
        <taxon>Pseudomonadota</taxon>
        <taxon>Alphaproteobacteria</taxon>
        <taxon>Hyphomicrobiales</taxon>
        <taxon>Rhizobiaceae</taxon>
        <taxon>Rhizobium/Agrobacterium group</taxon>
        <taxon>Rhizobium</taxon>
    </lineage>
</organism>
<proteinExistence type="predicted"/>
<feature type="chain" id="PRO_5003835525" description="Lysozyme inhibitor LprI N-terminal domain-containing protein" evidence="1">
    <location>
        <begin position="24"/>
        <end position="118"/>
    </location>
</feature>
<sequence>MRLLRSTLLLFATSILCMDLTSASHSASFDCETKELKPDEKVICENRTLNDADVKMVTTFDLLSGLMAMGSRGTLQDEQTAWLKKRRECGSDVVCIRAAYDERLKQLDETYKKINRPL</sequence>
<feature type="signal peptide" evidence="1">
    <location>
        <begin position="1"/>
        <end position="23"/>
    </location>
</feature>
<dbReference type="GO" id="GO:0005576">
    <property type="term" value="C:extracellular region"/>
    <property type="evidence" value="ECO:0007669"/>
    <property type="project" value="TreeGrafter"/>
</dbReference>
<dbReference type="InterPro" id="IPR052755">
    <property type="entry name" value="Lysozyme_Inhibitor_LprI"/>
</dbReference>